<dbReference type="AlphaFoldDB" id="A0A916VD40"/>
<accession>A0A916VD40</accession>
<reference evidence="2" key="1">
    <citation type="submission" date="2020-06" db="EMBL/GenBank/DDBJ databases">
        <title>Characterization of fructooligosaccharide metabolism and fructooligosaccharide-degrading enzymes in human commensal butyrate producers.</title>
        <authorList>
            <person name="Tanno H."/>
            <person name="Fujii T."/>
            <person name="Hirano K."/>
            <person name="Maeno S."/>
            <person name="Tonozuka T."/>
            <person name="Sakamoto M."/>
            <person name="Ohkuma M."/>
            <person name="Tochio T."/>
            <person name="Endo A."/>
        </authorList>
    </citation>
    <scope>NUCLEOTIDE SEQUENCE</scope>
    <source>
        <strain evidence="2">JCM 17466</strain>
    </source>
</reference>
<feature type="domain" description="VanZ-like" evidence="1">
    <location>
        <begin position="8"/>
        <end position="144"/>
    </location>
</feature>
<dbReference type="Proteomes" id="UP000613208">
    <property type="component" value="Unassembled WGS sequence"/>
</dbReference>
<dbReference type="NCBIfam" id="NF037970">
    <property type="entry name" value="vanZ_1"/>
    <property type="match status" value="1"/>
</dbReference>
<dbReference type="InterPro" id="IPR006976">
    <property type="entry name" value="VanZ-like"/>
</dbReference>
<evidence type="ECO:0000259" key="1">
    <source>
        <dbReference type="Pfam" id="PF04892"/>
    </source>
</evidence>
<evidence type="ECO:0000313" key="2">
    <source>
        <dbReference type="EMBL" id="GFO85869.1"/>
    </source>
</evidence>
<gene>
    <name evidence="2" type="ORF">ANBU17_22160</name>
</gene>
<sequence>MILRRKLFIIFTLIWMAFIFSFSSRSGDVSSQDSNHVGMIIGEVFIPGFEQWNDTKQDDFADAIDHPIRKTAHAMEYAVLGFLTAGIFADGRKSWKWRMVLPWLIAAGYAATDEFHQLFVPGRSGQISDVLLDSAGALSGVWIMTGLEKIRKKR</sequence>
<dbReference type="InterPro" id="IPR016747">
    <property type="entry name" value="Phosphotransbutyrylase"/>
</dbReference>
<dbReference type="Pfam" id="PF04892">
    <property type="entry name" value="VanZ"/>
    <property type="match status" value="1"/>
</dbReference>
<dbReference type="EMBL" id="BLYI01000047">
    <property type="protein sequence ID" value="GFO85869.1"/>
    <property type="molecule type" value="Genomic_DNA"/>
</dbReference>
<dbReference type="PIRSF" id="PIRSF019083">
    <property type="entry name" value="UCP019083_VanZ"/>
    <property type="match status" value="1"/>
</dbReference>
<comment type="caution">
    <text evidence="2">The sequence shown here is derived from an EMBL/GenBank/DDBJ whole genome shotgun (WGS) entry which is preliminary data.</text>
</comment>
<keyword evidence="3" id="KW-1185">Reference proteome</keyword>
<dbReference type="RefSeq" id="WP_201311561.1">
    <property type="nucleotide sequence ID" value="NZ_BLYI01000047.1"/>
</dbReference>
<proteinExistence type="predicted"/>
<organism evidence="2 3">
    <name type="scientific">Anaerostipes butyraticus</name>
    <dbReference type="NCBI Taxonomy" id="645466"/>
    <lineage>
        <taxon>Bacteria</taxon>
        <taxon>Bacillati</taxon>
        <taxon>Bacillota</taxon>
        <taxon>Clostridia</taxon>
        <taxon>Lachnospirales</taxon>
        <taxon>Lachnospiraceae</taxon>
        <taxon>Anaerostipes</taxon>
    </lineage>
</organism>
<evidence type="ECO:0000313" key="3">
    <source>
        <dbReference type="Proteomes" id="UP000613208"/>
    </source>
</evidence>
<protein>
    <recommendedName>
        <fullName evidence="1">VanZ-like domain-containing protein</fullName>
    </recommendedName>
</protein>
<name>A0A916VD40_9FIRM</name>